<dbReference type="CDD" id="cd06464">
    <property type="entry name" value="ACD_sHsps-like"/>
    <property type="match status" value="1"/>
</dbReference>
<name>A0A921AYR8_9BACT</name>
<organism evidence="4 5">
    <name type="scientific">Mailhella massiliensis</name>
    <dbReference type="NCBI Taxonomy" id="1903261"/>
    <lineage>
        <taxon>Bacteria</taxon>
        <taxon>Pseudomonadati</taxon>
        <taxon>Thermodesulfobacteriota</taxon>
        <taxon>Desulfovibrionia</taxon>
        <taxon>Desulfovibrionales</taxon>
        <taxon>Desulfovibrionaceae</taxon>
        <taxon>Mailhella</taxon>
    </lineage>
</organism>
<comment type="caution">
    <text evidence="4">The sequence shown here is derived from an EMBL/GenBank/DDBJ whole genome shotgun (WGS) entry which is preliminary data.</text>
</comment>
<reference evidence="4" key="2">
    <citation type="submission" date="2021-09" db="EMBL/GenBank/DDBJ databases">
        <authorList>
            <person name="Gilroy R."/>
        </authorList>
    </citation>
    <scope>NUCLEOTIDE SEQUENCE</scope>
    <source>
        <strain evidence="4">ChiGjej2B2-19336</strain>
    </source>
</reference>
<evidence type="ECO:0000259" key="3">
    <source>
        <dbReference type="PROSITE" id="PS01031"/>
    </source>
</evidence>
<dbReference type="Proteomes" id="UP000698963">
    <property type="component" value="Unassembled WGS sequence"/>
</dbReference>
<dbReference type="InterPro" id="IPR002068">
    <property type="entry name" value="A-crystallin/Hsp20_dom"/>
</dbReference>
<dbReference type="InterPro" id="IPR008978">
    <property type="entry name" value="HSP20-like_chaperone"/>
</dbReference>
<reference evidence="4" key="1">
    <citation type="journal article" date="2021" name="PeerJ">
        <title>Extensive microbial diversity within the chicken gut microbiome revealed by metagenomics and culture.</title>
        <authorList>
            <person name="Gilroy R."/>
            <person name="Ravi A."/>
            <person name="Getino M."/>
            <person name="Pursley I."/>
            <person name="Horton D.L."/>
            <person name="Alikhan N.F."/>
            <person name="Baker D."/>
            <person name="Gharbi K."/>
            <person name="Hall N."/>
            <person name="Watson M."/>
            <person name="Adriaenssens E.M."/>
            <person name="Foster-Nyarko E."/>
            <person name="Jarju S."/>
            <person name="Secka A."/>
            <person name="Antonio M."/>
            <person name="Oren A."/>
            <person name="Chaudhuri R.R."/>
            <person name="La Ragione R."/>
            <person name="Hildebrand F."/>
            <person name="Pallen M.J."/>
        </authorList>
    </citation>
    <scope>NUCLEOTIDE SEQUENCE</scope>
    <source>
        <strain evidence="4">ChiGjej2B2-19336</strain>
    </source>
</reference>
<dbReference type="SUPFAM" id="SSF49764">
    <property type="entry name" value="HSP20-like chaperones"/>
    <property type="match status" value="1"/>
</dbReference>
<gene>
    <name evidence="4" type="ORF">K8W16_12085</name>
</gene>
<evidence type="ECO:0000256" key="2">
    <source>
        <dbReference type="RuleBase" id="RU003616"/>
    </source>
</evidence>
<comment type="similarity">
    <text evidence="1 2">Belongs to the small heat shock protein (HSP20) family.</text>
</comment>
<evidence type="ECO:0000256" key="1">
    <source>
        <dbReference type="PROSITE-ProRule" id="PRU00285"/>
    </source>
</evidence>
<dbReference type="EMBL" id="DYZA01000249">
    <property type="protein sequence ID" value="HJD98369.1"/>
    <property type="molecule type" value="Genomic_DNA"/>
</dbReference>
<dbReference type="PROSITE" id="PS01031">
    <property type="entry name" value="SHSP"/>
    <property type="match status" value="1"/>
</dbReference>
<dbReference type="RefSeq" id="WP_304124209.1">
    <property type="nucleotide sequence ID" value="NZ_DYZA01000249.1"/>
</dbReference>
<sequence>MAKKTLYPQVRPATDIVDTEKGVHIRANMPGVEEKDLHCSLEGNTLHITASSRCPIPSEERDVLALEFGNVEFCLDIAMNGALSAPVEPTLQRGVLSLFLPRQADAAELPVRLL</sequence>
<feature type="domain" description="SHSP" evidence="3">
    <location>
        <begin position="5"/>
        <end position="114"/>
    </location>
</feature>
<evidence type="ECO:0000313" key="4">
    <source>
        <dbReference type="EMBL" id="HJD98369.1"/>
    </source>
</evidence>
<dbReference type="Pfam" id="PF00011">
    <property type="entry name" value="HSP20"/>
    <property type="match status" value="1"/>
</dbReference>
<proteinExistence type="inferred from homology"/>
<dbReference type="Gene3D" id="2.60.40.790">
    <property type="match status" value="1"/>
</dbReference>
<dbReference type="AlphaFoldDB" id="A0A921AYR8"/>
<accession>A0A921AYR8</accession>
<evidence type="ECO:0000313" key="5">
    <source>
        <dbReference type="Proteomes" id="UP000698963"/>
    </source>
</evidence>
<protein>
    <submittedName>
        <fullName evidence="4">Hsp20/alpha crystallin family protein</fullName>
    </submittedName>
</protein>